<sequence length="278" mass="32361">MALQDFITQIWTKSTGRQLNSPEDDWLLGPIGDSDLQINYADKIAKEDNLYLDENSLESGLMEDDFFFKTESDLKIDPKILDFYQKTSNYNFGIEASWNPFFKIFSNLLQLLFSNRLQQLNLPSKSADLNTSLISSILKLKNKSDDKTVWTIWNRKSAKTQKLIFSGIYTFCKIKDKDFFKIIFPLPNGNASVLLEKEILKDGSLVLKSNGKKFGESGFYFVLKDKKDQFYGRFVKTMHERLDLKFNNDKQQIDALHQFSIWGITFLKLKYTIKEKVN</sequence>
<evidence type="ECO:0000313" key="1">
    <source>
        <dbReference type="EMBL" id="SKB86435.1"/>
    </source>
</evidence>
<accession>A0A1T5ER96</accession>
<dbReference type="AlphaFoldDB" id="A0A1T5ER96"/>
<reference evidence="1 2" key="1">
    <citation type="submission" date="2017-02" db="EMBL/GenBank/DDBJ databases">
        <authorList>
            <person name="Peterson S.W."/>
        </authorList>
    </citation>
    <scope>NUCLEOTIDE SEQUENCE [LARGE SCALE GENOMIC DNA]</scope>
    <source>
        <strain evidence="1 2">DSM 22323</strain>
    </source>
</reference>
<dbReference type="OrthoDB" id="3678706at2"/>
<keyword evidence="2" id="KW-1185">Reference proteome</keyword>
<proteinExistence type="predicted"/>
<dbReference type="Proteomes" id="UP000191112">
    <property type="component" value="Unassembled WGS sequence"/>
</dbReference>
<protein>
    <submittedName>
        <fullName evidence="1">Uncharacterized protein</fullName>
    </submittedName>
</protein>
<organism evidence="1 2">
    <name type="scientific">Soonwooa buanensis</name>
    <dbReference type="NCBI Taxonomy" id="619805"/>
    <lineage>
        <taxon>Bacteria</taxon>
        <taxon>Pseudomonadati</taxon>
        <taxon>Bacteroidota</taxon>
        <taxon>Flavobacteriia</taxon>
        <taxon>Flavobacteriales</taxon>
        <taxon>Weeksellaceae</taxon>
        <taxon>Chryseobacterium group</taxon>
        <taxon>Soonwooa</taxon>
    </lineage>
</organism>
<evidence type="ECO:0000313" key="2">
    <source>
        <dbReference type="Proteomes" id="UP000191112"/>
    </source>
</evidence>
<gene>
    <name evidence="1" type="ORF">SAMN05660477_01499</name>
</gene>
<dbReference type="RefSeq" id="WP_079666755.1">
    <property type="nucleotide sequence ID" value="NZ_FUYZ01000004.1"/>
</dbReference>
<dbReference type="STRING" id="619805.SAMN05660477_01499"/>
<name>A0A1T5ER96_9FLAO</name>
<dbReference type="EMBL" id="FUYZ01000004">
    <property type="protein sequence ID" value="SKB86435.1"/>
    <property type="molecule type" value="Genomic_DNA"/>
</dbReference>